<evidence type="ECO:0008006" key="4">
    <source>
        <dbReference type="Google" id="ProtNLM"/>
    </source>
</evidence>
<protein>
    <recommendedName>
        <fullName evidence="4">Lipoprotein</fullName>
    </recommendedName>
</protein>
<dbReference type="KEGG" id="pgin:FRZ67_00880"/>
<feature type="signal peptide" evidence="1">
    <location>
        <begin position="1"/>
        <end position="21"/>
    </location>
</feature>
<dbReference type="Proteomes" id="UP000321533">
    <property type="component" value="Chromosome"/>
</dbReference>
<dbReference type="EMBL" id="CP042435">
    <property type="protein sequence ID" value="QEC65924.1"/>
    <property type="molecule type" value="Genomic_DNA"/>
</dbReference>
<dbReference type="OrthoDB" id="678284at2"/>
<keyword evidence="3" id="KW-1185">Reference proteome</keyword>
<keyword evidence="1" id="KW-0732">Signal</keyword>
<proteinExistence type="predicted"/>
<dbReference type="RefSeq" id="WP_147187724.1">
    <property type="nucleotide sequence ID" value="NZ_CP042435.1"/>
</dbReference>
<gene>
    <name evidence="2" type="ORF">FRZ67_00880</name>
</gene>
<dbReference type="AlphaFoldDB" id="A0A5B8V3H2"/>
<evidence type="ECO:0000313" key="3">
    <source>
        <dbReference type="Proteomes" id="UP000321533"/>
    </source>
</evidence>
<name>A0A5B8V3H2_9BACT</name>
<reference evidence="2 3" key="1">
    <citation type="journal article" date="2016" name="Int. J. Syst. Evol. Microbiol.">
        <title>Panacibacter ginsenosidivorans gen. nov., sp. nov., with ginsenoside converting activity isolated from soil of a ginseng field.</title>
        <authorList>
            <person name="Siddiqi M.Z."/>
            <person name="Muhammad Shafi S."/>
            <person name="Choi K.D."/>
            <person name="Im W.T."/>
        </authorList>
    </citation>
    <scope>NUCLEOTIDE SEQUENCE [LARGE SCALE GENOMIC DNA]</scope>
    <source>
        <strain evidence="2 3">Gsoil1550</strain>
    </source>
</reference>
<organism evidence="2 3">
    <name type="scientific">Panacibacter ginsenosidivorans</name>
    <dbReference type="NCBI Taxonomy" id="1813871"/>
    <lineage>
        <taxon>Bacteria</taxon>
        <taxon>Pseudomonadati</taxon>
        <taxon>Bacteroidota</taxon>
        <taxon>Chitinophagia</taxon>
        <taxon>Chitinophagales</taxon>
        <taxon>Chitinophagaceae</taxon>
        <taxon>Panacibacter</taxon>
    </lineage>
</organism>
<dbReference type="PROSITE" id="PS51257">
    <property type="entry name" value="PROKAR_LIPOPROTEIN"/>
    <property type="match status" value="1"/>
</dbReference>
<evidence type="ECO:0000313" key="2">
    <source>
        <dbReference type="EMBL" id="QEC65924.1"/>
    </source>
</evidence>
<feature type="chain" id="PRO_5022666350" description="Lipoprotein" evidence="1">
    <location>
        <begin position="22"/>
        <end position="138"/>
    </location>
</feature>
<evidence type="ECO:0000256" key="1">
    <source>
        <dbReference type="SAM" id="SignalP"/>
    </source>
</evidence>
<accession>A0A5B8V3H2</accession>
<sequence length="138" mass="15830">MKYIFCLFFITVTLLSCGSDAKKSEEQTYTEQKESLEQKEKKNPLHFINVTGDNKKNIIGQTVIRGILYNKATVVAYKDVRIKMLCYKNGKMVEEHEDVINDVIKPNSEKEFKTRYRLPKGTDSINLSVMSAIVAESK</sequence>